<dbReference type="InterPro" id="IPR036291">
    <property type="entry name" value="NAD(P)-bd_dom_sf"/>
</dbReference>
<evidence type="ECO:0000259" key="1">
    <source>
        <dbReference type="Pfam" id="PF05368"/>
    </source>
</evidence>
<dbReference type="EMBL" id="DUMN01000342">
    <property type="protein sequence ID" value="HHV68326.1"/>
    <property type="molecule type" value="Genomic_DNA"/>
</dbReference>
<dbReference type="PANTHER" id="PTHR43162:SF1">
    <property type="entry name" value="PRESTALK A DIFFERENTIATION PROTEIN A"/>
    <property type="match status" value="1"/>
</dbReference>
<dbReference type="Proteomes" id="UP000551563">
    <property type="component" value="Unassembled WGS sequence"/>
</dbReference>
<dbReference type="PANTHER" id="PTHR43162">
    <property type="match status" value="1"/>
</dbReference>
<dbReference type="Gene3D" id="3.40.50.720">
    <property type="entry name" value="NAD(P)-binding Rossmann-like Domain"/>
    <property type="match status" value="1"/>
</dbReference>
<organism evidence="2 3">
    <name type="scientific">Brucella intermedia</name>
    <dbReference type="NCBI Taxonomy" id="94625"/>
    <lineage>
        <taxon>Bacteria</taxon>
        <taxon>Pseudomonadati</taxon>
        <taxon>Pseudomonadota</taxon>
        <taxon>Alphaproteobacteria</taxon>
        <taxon>Hyphomicrobiales</taxon>
        <taxon>Brucellaceae</taxon>
        <taxon>Brucella/Ochrobactrum group</taxon>
        <taxon>Brucella</taxon>
    </lineage>
</organism>
<dbReference type="AlphaFoldDB" id="A0A7V6PCD0"/>
<reference evidence="2 3" key="1">
    <citation type="journal article" date="2020" name="Biotechnol. Biofuels">
        <title>New insights from the biogas microbiome by comprehensive genome-resolved metagenomics of nearly 1600 species originating from multiple anaerobic digesters.</title>
        <authorList>
            <person name="Campanaro S."/>
            <person name="Treu L."/>
            <person name="Rodriguez-R L.M."/>
            <person name="Kovalovszki A."/>
            <person name="Ziels R.M."/>
            <person name="Maus I."/>
            <person name="Zhu X."/>
            <person name="Kougias P.G."/>
            <person name="Basile A."/>
            <person name="Luo G."/>
            <person name="Schluter A."/>
            <person name="Konstantinidis K.T."/>
            <person name="Angelidaki I."/>
        </authorList>
    </citation>
    <scope>NUCLEOTIDE SEQUENCE [LARGE SCALE GENOMIC DNA]</scope>
    <source>
        <strain evidence="2">AS04akNAM_66</strain>
    </source>
</reference>
<sequence>MSQPEKEGPVLVTGATGRHGGTSAYVVRSLIDKGKAVRVLARTRSERTEALAALGAEIVLGDYNDQSSLLAALDGVDTATFTYPIADGIIPAAASFAAAARAQNKRPRIVVMSMAVSHSASPSHLGRAQWLAEEVLMWSGLDVCILRVAALFFENIVALHAHSVRENDSFGNSFANAPVPWISGLDAARLVLAAVLQPDVFNSPAVHYPPGAELRTHREIAALLSETLGRPIRFDSLTQQEWTASLVALASRDQSGVVNPDMAKHISAVGAALASAKAPIRPPDAAELQRVTGEPPLSLRAFLANHRHDFE</sequence>
<dbReference type="Gene3D" id="3.90.25.10">
    <property type="entry name" value="UDP-galactose 4-epimerase, domain 1"/>
    <property type="match status" value="1"/>
</dbReference>
<evidence type="ECO:0000313" key="2">
    <source>
        <dbReference type="EMBL" id="HHV68326.1"/>
    </source>
</evidence>
<dbReference type="Pfam" id="PF05368">
    <property type="entry name" value="NmrA"/>
    <property type="match status" value="1"/>
</dbReference>
<gene>
    <name evidence="2" type="ORF">GXX48_11885</name>
</gene>
<accession>A0A7V6PCD0</accession>
<feature type="domain" description="NmrA-like" evidence="1">
    <location>
        <begin position="9"/>
        <end position="240"/>
    </location>
</feature>
<dbReference type="InterPro" id="IPR008030">
    <property type="entry name" value="NmrA-like"/>
</dbReference>
<dbReference type="InterPro" id="IPR051604">
    <property type="entry name" value="Ergot_Alk_Oxidoreductase"/>
</dbReference>
<dbReference type="SUPFAM" id="SSF51735">
    <property type="entry name" value="NAD(P)-binding Rossmann-fold domains"/>
    <property type="match status" value="1"/>
</dbReference>
<evidence type="ECO:0000313" key="3">
    <source>
        <dbReference type="Proteomes" id="UP000551563"/>
    </source>
</evidence>
<name>A0A7V6PCD0_9HYPH</name>
<proteinExistence type="predicted"/>
<protein>
    <submittedName>
        <fullName evidence="2">NmrA family NAD(P)-binding protein</fullName>
    </submittedName>
</protein>
<comment type="caution">
    <text evidence="2">The sequence shown here is derived from an EMBL/GenBank/DDBJ whole genome shotgun (WGS) entry which is preliminary data.</text>
</comment>